<organism evidence="2">
    <name type="scientific">Phaeomonas parva</name>
    <dbReference type="NCBI Taxonomy" id="124430"/>
    <lineage>
        <taxon>Eukaryota</taxon>
        <taxon>Sar</taxon>
        <taxon>Stramenopiles</taxon>
        <taxon>Ochrophyta</taxon>
        <taxon>Pinguiophyceae</taxon>
        <taxon>Pinguiochrysidales</taxon>
        <taxon>Pinguiochrysidaceae</taxon>
        <taxon>Phaeomonas</taxon>
    </lineage>
</organism>
<feature type="compositionally biased region" description="Basic and acidic residues" evidence="1">
    <location>
        <begin position="105"/>
        <end position="114"/>
    </location>
</feature>
<evidence type="ECO:0000313" key="2">
    <source>
        <dbReference type="EMBL" id="CAD9242933.1"/>
    </source>
</evidence>
<reference evidence="2" key="1">
    <citation type="submission" date="2021-01" db="EMBL/GenBank/DDBJ databases">
        <authorList>
            <person name="Corre E."/>
            <person name="Pelletier E."/>
            <person name="Niang G."/>
            <person name="Scheremetjew M."/>
            <person name="Finn R."/>
            <person name="Kale V."/>
            <person name="Holt S."/>
            <person name="Cochrane G."/>
            <person name="Meng A."/>
            <person name="Brown T."/>
            <person name="Cohen L."/>
        </authorList>
    </citation>
    <scope>NUCLEOTIDE SEQUENCE</scope>
    <source>
        <strain evidence="2">CCMP2877</strain>
    </source>
</reference>
<feature type="region of interest" description="Disordered" evidence="1">
    <location>
        <begin position="105"/>
        <end position="149"/>
    </location>
</feature>
<dbReference type="AlphaFoldDB" id="A0A7S1TQ48"/>
<evidence type="ECO:0000256" key="1">
    <source>
        <dbReference type="SAM" id="MobiDB-lite"/>
    </source>
</evidence>
<gene>
    <name evidence="2" type="ORF">PPAR1163_LOCUS1277</name>
</gene>
<accession>A0A7S1TQ48</accession>
<feature type="compositionally biased region" description="Pro residues" evidence="1">
    <location>
        <begin position="140"/>
        <end position="149"/>
    </location>
</feature>
<dbReference type="EMBL" id="HBGJ01001903">
    <property type="protein sequence ID" value="CAD9242933.1"/>
    <property type="molecule type" value="Transcribed_RNA"/>
</dbReference>
<protein>
    <submittedName>
        <fullName evidence="2">Uncharacterized protein</fullName>
    </submittedName>
</protein>
<proteinExistence type="predicted"/>
<dbReference type="Gene3D" id="3.40.30.10">
    <property type="entry name" value="Glutaredoxin"/>
    <property type="match status" value="1"/>
</dbReference>
<name>A0A7S1TQ48_9STRA</name>
<sequence length="149" mass="17135">MAKISRDMKRHLAKYIKKVEVQWTGWKVVEPRSASEVFRQLTCARNRLANPKMEVKPSLPIHEVPPSIKITLQDDVVVEYEDTSEVKAVDILEHFYTVAGEVDRKWEDDGKKVTPPETRNPSPNPEPKCPIARSLRPHRPAQPPTRPRP</sequence>